<dbReference type="PRINTS" id="PR00996">
    <property type="entry name" value="CHERMTFRASE"/>
</dbReference>
<reference evidence="3" key="1">
    <citation type="journal article" date="2019" name="Int. J. Syst. Evol. Microbiol.">
        <title>The Global Catalogue of Microorganisms (GCM) 10K type strain sequencing project: providing services to taxonomists for standard genome sequencing and annotation.</title>
        <authorList>
            <consortium name="The Broad Institute Genomics Platform"/>
            <consortium name="The Broad Institute Genome Sequencing Center for Infectious Disease"/>
            <person name="Wu L."/>
            <person name="Ma J."/>
        </authorList>
    </citation>
    <scope>NUCLEOTIDE SEQUENCE [LARGE SCALE GENOMIC DNA]</scope>
    <source>
        <strain evidence="3">CGMCC 1.15474</strain>
    </source>
</reference>
<organism evidence="2 3">
    <name type="scientific">Metabacillus endolithicus</name>
    <dbReference type="NCBI Taxonomy" id="1535204"/>
    <lineage>
        <taxon>Bacteria</taxon>
        <taxon>Bacillati</taxon>
        <taxon>Bacillota</taxon>
        <taxon>Bacilli</taxon>
        <taxon>Bacillales</taxon>
        <taxon>Bacillaceae</taxon>
        <taxon>Metabacillus</taxon>
    </lineage>
</organism>
<comment type="caution">
    <text evidence="2">The sequence shown here is derived from an EMBL/GenBank/DDBJ whole genome shotgun (WGS) entry which is preliminary data.</text>
</comment>
<name>A0ABW5C2X5_9BACI</name>
<dbReference type="Pfam" id="PF01739">
    <property type="entry name" value="CheR"/>
    <property type="match status" value="1"/>
</dbReference>
<dbReference type="InterPro" id="IPR000780">
    <property type="entry name" value="CheR_MeTrfase"/>
</dbReference>
<dbReference type="PANTHER" id="PTHR24422">
    <property type="entry name" value="CHEMOTAXIS PROTEIN METHYLTRANSFERASE"/>
    <property type="match status" value="1"/>
</dbReference>
<dbReference type="PANTHER" id="PTHR24422:SF8">
    <property type="entry name" value="CHEMOTAXIS PROTEIN"/>
    <property type="match status" value="1"/>
</dbReference>
<dbReference type="GO" id="GO:0008168">
    <property type="term" value="F:methyltransferase activity"/>
    <property type="evidence" value="ECO:0007669"/>
    <property type="project" value="UniProtKB-KW"/>
</dbReference>
<protein>
    <submittedName>
        <fullName evidence="2">CheR family methyltransferase</fullName>
    </submittedName>
</protein>
<dbReference type="SMART" id="SM00138">
    <property type="entry name" value="MeTrc"/>
    <property type="match status" value="1"/>
</dbReference>
<keyword evidence="2" id="KW-0489">Methyltransferase</keyword>
<dbReference type="InterPro" id="IPR050903">
    <property type="entry name" value="Bact_Chemotaxis_MeTrfase"/>
</dbReference>
<dbReference type="Proteomes" id="UP001597318">
    <property type="component" value="Unassembled WGS sequence"/>
</dbReference>
<feature type="domain" description="CheR-type methyltransferase" evidence="1">
    <location>
        <begin position="14"/>
        <end position="291"/>
    </location>
</feature>
<dbReference type="InterPro" id="IPR029063">
    <property type="entry name" value="SAM-dependent_MTases_sf"/>
</dbReference>
<gene>
    <name evidence="2" type="ORF">ACFSKK_24060</name>
</gene>
<evidence type="ECO:0000313" key="2">
    <source>
        <dbReference type="EMBL" id="MFD2216757.1"/>
    </source>
</evidence>
<dbReference type="InterPro" id="IPR022641">
    <property type="entry name" value="CheR_N"/>
</dbReference>
<dbReference type="SUPFAM" id="SSF47757">
    <property type="entry name" value="Chemotaxis receptor methyltransferase CheR, N-terminal domain"/>
    <property type="match status" value="1"/>
</dbReference>
<dbReference type="Gene3D" id="3.40.50.150">
    <property type="entry name" value="Vaccinia Virus protein VP39"/>
    <property type="match status" value="1"/>
</dbReference>
<dbReference type="InterPro" id="IPR022642">
    <property type="entry name" value="CheR_C"/>
</dbReference>
<sequence>MKEDQHESASTMTTPEDCTDLERIEIQLLLDGIFLKYGFDFRHYTFSSIRRRIWHRIKVEKLQTVTALLDRVLHDPATMEQLYADFSINVTEMFRDPTFFKAFREKIVPVLKDLPSIRIWHAGCSTGEEAYSMAILLHEEGLYEKTRIYATDMNGKVLDKARTGKFPLYRMKTYTSNYINSEGKNAFSEYYTTKDEYACFHSYLAENIVFAQHNLVTDGSFNEFHVIICRNVLIYFDRDLQERVHQLFYDSLATSGILGLGNREGLSYSNYDNRYIDLDKKEKLYQKKSLS</sequence>
<keyword evidence="3" id="KW-1185">Reference proteome</keyword>
<dbReference type="PROSITE" id="PS50123">
    <property type="entry name" value="CHER"/>
    <property type="match status" value="1"/>
</dbReference>
<proteinExistence type="predicted"/>
<dbReference type="SUPFAM" id="SSF53335">
    <property type="entry name" value="S-adenosyl-L-methionine-dependent methyltransferases"/>
    <property type="match status" value="1"/>
</dbReference>
<dbReference type="RefSeq" id="WP_247347089.1">
    <property type="nucleotide sequence ID" value="NZ_CP095550.1"/>
</dbReference>
<keyword evidence="2" id="KW-0808">Transferase</keyword>
<accession>A0ABW5C2X5</accession>
<evidence type="ECO:0000259" key="1">
    <source>
        <dbReference type="PROSITE" id="PS50123"/>
    </source>
</evidence>
<dbReference type="GO" id="GO:0032259">
    <property type="term" value="P:methylation"/>
    <property type="evidence" value="ECO:0007669"/>
    <property type="project" value="UniProtKB-KW"/>
</dbReference>
<dbReference type="Pfam" id="PF03705">
    <property type="entry name" value="CheR_N"/>
    <property type="match status" value="1"/>
</dbReference>
<dbReference type="EMBL" id="JBHUIK010000008">
    <property type="protein sequence ID" value="MFD2216757.1"/>
    <property type="molecule type" value="Genomic_DNA"/>
</dbReference>
<evidence type="ECO:0000313" key="3">
    <source>
        <dbReference type="Proteomes" id="UP001597318"/>
    </source>
</evidence>